<keyword evidence="3" id="KW-1185">Reference proteome</keyword>
<gene>
    <name evidence="1" type="ORF">POTOM_042132</name>
    <name evidence="2" type="ORF">POTOM_042135</name>
</gene>
<protein>
    <submittedName>
        <fullName evidence="2">Uncharacterized protein</fullName>
    </submittedName>
</protein>
<evidence type="ECO:0000313" key="2">
    <source>
        <dbReference type="EMBL" id="KAG6754127.1"/>
    </source>
</evidence>
<dbReference type="EMBL" id="JAAWWB010000023">
    <property type="protein sequence ID" value="KAG6754127.1"/>
    <property type="molecule type" value="Genomic_DNA"/>
</dbReference>
<dbReference type="AlphaFoldDB" id="A0A8X7YRW8"/>
<dbReference type="EMBL" id="JAAWWB010000023">
    <property type="protein sequence ID" value="KAG6754124.1"/>
    <property type="molecule type" value="Genomic_DNA"/>
</dbReference>
<organism evidence="2 3">
    <name type="scientific">Populus tomentosa</name>
    <name type="common">Chinese white poplar</name>
    <dbReference type="NCBI Taxonomy" id="118781"/>
    <lineage>
        <taxon>Eukaryota</taxon>
        <taxon>Viridiplantae</taxon>
        <taxon>Streptophyta</taxon>
        <taxon>Embryophyta</taxon>
        <taxon>Tracheophyta</taxon>
        <taxon>Spermatophyta</taxon>
        <taxon>Magnoliopsida</taxon>
        <taxon>eudicotyledons</taxon>
        <taxon>Gunneridae</taxon>
        <taxon>Pentapetalae</taxon>
        <taxon>rosids</taxon>
        <taxon>fabids</taxon>
        <taxon>Malpighiales</taxon>
        <taxon>Salicaceae</taxon>
        <taxon>Saliceae</taxon>
        <taxon>Populus</taxon>
    </lineage>
</organism>
<proteinExistence type="predicted"/>
<evidence type="ECO:0000313" key="3">
    <source>
        <dbReference type="Proteomes" id="UP000886885"/>
    </source>
</evidence>
<sequence length="62" mass="6827">MAVKVASSSFSCIATPLSSPFKLRRSSQLSLSERPYNGLHYKLRNADVHDATNCSDIRASIQ</sequence>
<name>A0A8X7YRW8_POPTO</name>
<comment type="caution">
    <text evidence="2">The sequence shown here is derived from an EMBL/GenBank/DDBJ whole genome shotgun (WGS) entry which is preliminary data.</text>
</comment>
<accession>A0A8X7YRW8</accession>
<dbReference type="Proteomes" id="UP000886885">
    <property type="component" value="Chromosome 12A"/>
</dbReference>
<reference evidence="2" key="1">
    <citation type="journal article" date="2020" name="bioRxiv">
        <title>Hybrid origin of Populus tomentosa Carr. identified through genome sequencing and phylogenomic analysis.</title>
        <authorList>
            <person name="An X."/>
            <person name="Gao K."/>
            <person name="Chen Z."/>
            <person name="Li J."/>
            <person name="Yang X."/>
            <person name="Yang X."/>
            <person name="Zhou J."/>
            <person name="Guo T."/>
            <person name="Zhao T."/>
            <person name="Huang S."/>
            <person name="Miao D."/>
            <person name="Khan W.U."/>
            <person name="Rao P."/>
            <person name="Ye M."/>
            <person name="Lei B."/>
            <person name="Liao W."/>
            <person name="Wang J."/>
            <person name="Ji L."/>
            <person name="Li Y."/>
            <person name="Guo B."/>
            <person name="Mustafa N.S."/>
            <person name="Li S."/>
            <person name="Yun Q."/>
            <person name="Keller S.R."/>
            <person name="Mao J."/>
            <person name="Zhang R."/>
            <person name="Strauss S.H."/>
        </authorList>
    </citation>
    <scope>NUCLEOTIDE SEQUENCE</scope>
    <source>
        <strain evidence="2">GM15</strain>
        <tissue evidence="2">Leaf</tissue>
    </source>
</reference>
<evidence type="ECO:0000313" key="1">
    <source>
        <dbReference type="EMBL" id="KAG6754124.1"/>
    </source>
</evidence>